<dbReference type="SMART" id="SM00858">
    <property type="entry name" value="SAF"/>
    <property type="match status" value="1"/>
</dbReference>
<feature type="domain" description="SAF" evidence="6">
    <location>
        <begin position="178"/>
        <end position="240"/>
    </location>
</feature>
<reference evidence="7 8" key="2">
    <citation type="journal article" date="2014" name="FEMS Microbiol. Lett.">
        <title>Draft genomic DNA sequence of the facultatively methylotrophic bacterium Acidomonas methanolica type strain MB58.</title>
        <authorList>
            <person name="Higashiura N."/>
            <person name="Hadano H."/>
            <person name="Hirakawa H."/>
            <person name="Matsutani M."/>
            <person name="Takabe S."/>
            <person name="Matsushita K."/>
            <person name="Azuma Y."/>
        </authorList>
    </citation>
    <scope>NUCLEOTIDE SEQUENCE [LARGE SCALE GENOMIC DNA]</scope>
    <source>
        <strain evidence="7 8">MB58</strain>
    </source>
</reference>
<evidence type="ECO:0000256" key="3">
    <source>
        <dbReference type="ARBA" id="ARBA00022764"/>
    </source>
</evidence>
<protein>
    <submittedName>
        <fullName evidence="7">Flagellar basal body P-ring biosynthesis protein FlgA</fullName>
    </submittedName>
</protein>
<dbReference type="Gene3D" id="2.30.30.760">
    <property type="match status" value="1"/>
</dbReference>
<feature type="signal peptide" evidence="5">
    <location>
        <begin position="1"/>
        <end position="20"/>
    </location>
</feature>
<dbReference type="NCBIfam" id="TIGR03170">
    <property type="entry name" value="flgA_cterm"/>
    <property type="match status" value="1"/>
</dbReference>
<keyword evidence="7" id="KW-0282">Flagellum</keyword>
<dbReference type="Gene3D" id="3.90.1210.10">
    <property type="entry name" value="Antifreeze-like/N-acetylneuraminic acid synthase C-terminal domain"/>
    <property type="match status" value="1"/>
</dbReference>
<evidence type="ECO:0000259" key="6">
    <source>
        <dbReference type="SMART" id="SM00858"/>
    </source>
</evidence>
<reference evidence="8" key="1">
    <citation type="journal article" date="2014" name="FEMS Microbiol. Lett.">
        <title>Draft Genomic DNA Sequence of the Facultatively Methylotrophic Bacterium Acidomonas methanolica type strain MB58.</title>
        <authorList>
            <person name="Higashiura N."/>
            <person name="Hadano H."/>
            <person name="Hirakawa H."/>
            <person name="Matsutani M."/>
            <person name="Takabe S."/>
            <person name="Matsushita K."/>
            <person name="Azuma Y."/>
        </authorList>
    </citation>
    <scope>NUCLEOTIDE SEQUENCE [LARGE SCALE GENOMIC DNA]</scope>
    <source>
        <strain evidence="8">MB58</strain>
    </source>
</reference>
<evidence type="ECO:0000256" key="5">
    <source>
        <dbReference type="SAM" id="SignalP"/>
    </source>
</evidence>
<sequence>MSRPRAILLALLCLVCPVQAATLRHNVVLRSDKVRLSDLFDHLSPGQDTVLGDAPPPGKSYDVGGTQLTAIAAQYGVDWPDASPLTSITVTRGAHVYGHAYAVALLRDALRVRPGDPDAEVALEPFPPLVVPLEIAGEPTLARLDYTPDVNGAFSATLILDLPTPLQVQLHGAVFRQVDVVTVTRPVPAGMPLLADSLTITRIRADHIPPDALHNPADILGLTARTTLLPGHPITPPQLSHPILIQKNAAVVMAFDLPSLHVTTSGIALEDGRRNDLIRILNPSTQMVVTGRVDARSEVEILPGTTPVPADLRQMSGHVPPGWRRS</sequence>
<dbReference type="InterPro" id="IPR017585">
    <property type="entry name" value="SAF_FlgA"/>
</dbReference>
<keyword evidence="2 5" id="KW-0732">Signal</keyword>
<dbReference type="InterPro" id="IPR039246">
    <property type="entry name" value="Flagellar_FlgA"/>
</dbReference>
<keyword evidence="7" id="KW-0966">Cell projection</keyword>
<comment type="subcellular location">
    <subcellularLocation>
        <location evidence="1">Periplasm</location>
    </subcellularLocation>
</comment>
<evidence type="ECO:0000256" key="2">
    <source>
        <dbReference type="ARBA" id="ARBA00022729"/>
    </source>
</evidence>
<keyword evidence="3" id="KW-0574">Periplasm</keyword>
<keyword evidence="7" id="KW-0969">Cilium</keyword>
<comment type="caution">
    <text evidence="7">The sequence shown here is derived from an EMBL/GenBank/DDBJ whole genome shotgun (WGS) entry which is preliminary data.</text>
</comment>
<evidence type="ECO:0000313" key="8">
    <source>
        <dbReference type="Proteomes" id="UP000019760"/>
    </source>
</evidence>
<organism evidence="7 8">
    <name type="scientific">Acidomonas methanolica NBRC 104435</name>
    <dbReference type="NCBI Taxonomy" id="1231351"/>
    <lineage>
        <taxon>Bacteria</taxon>
        <taxon>Pseudomonadati</taxon>
        <taxon>Pseudomonadota</taxon>
        <taxon>Alphaproteobacteria</taxon>
        <taxon>Acetobacterales</taxon>
        <taxon>Acetobacteraceae</taxon>
        <taxon>Acidomonas</taxon>
    </lineage>
</organism>
<dbReference type="PANTHER" id="PTHR36307:SF1">
    <property type="entry name" value="FLAGELLA BASAL BODY P-RING FORMATION PROTEIN FLGA"/>
    <property type="match status" value="1"/>
</dbReference>
<dbReference type="RefSeq" id="WP_042058637.1">
    <property type="nucleotide sequence ID" value="NZ_BAND01000049.1"/>
</dbReference>
<accession>A0A023D506</accession>
<dbReference type="Proteomes" id="UP000019760">
    <property type="component" value="Unassembled WGS sequence"/>
</dbReference>
<name>A0A023D506_ACIMT</name>
<feature type="region of interest" description="Disordered" evidence="4">
    <location>
        <begin position="304"/>
        <end position="326"/>
    </location>
</feature>
<evidence type="ECO:0000256" key="4">
    <source>
        <dbReference type="SAM" id="MobiDB-lite"/>
    </source>
</evidence>
<dbReference type="OrthoDB" id="7727421at2"/>
<dbReference type="InterPro" id="IPR013974">
    <property type="entry name" value="SAF"/>
</dbReference>
<dbReference type="GO" id="GO:0044780">
    <property type="term" value="P:bacterial-type flagellum assembly"/>
    <property type="evidence" value="ECO:0007669"/>
    <property type="project" value="InterPro"/>
</dbReference>
<gene>
    <name evidence="7" type="ORF">Amme_049_003</name>
</gene>
<dbReference type="AlphaFoldDB" id="A0A023D506"/>
<evidence type="ECO:0000256" key="1">
    <source>
        <dbReference type="ARBA" id="ARBA00004418"/>
    </source>
</evidence>
<feature type="chain" id="PRO_5030001377" evidence="5">
    <location>
        <begin position="21"/>
        <end position="326"/>
    </location>
</feature>
<dbReference type="CDD" id="cd11614">
    <property type="entry name" value="SAF_CpaB_FlgA_like"/>
    <property type="match status" value="1"/>
</dbReference>
<keyword evidence="8" id="KW-1185">Reference proteome</keyword>
<evidence type="ECO:0000313" key="7">
    <source>
        <dbReference type="EMBL" id="GAJ29149.1"/>
    </source>
</evidence>
<dbReference type="GO" id="GO:0042597">
    <property type="term" value="C:periplasmic space"/>
    <property type="evidence" value="ECO:0007669"/>
    <property type="project" value="UniProtKB-SubCell"/>
</dbReference>
<dbReference type="Pfam" id="PF13144">
    <property type="entry name" value="ChapFlgA"/>
    <property type="match status" value="1"/>
</dbReference>
<proteinExistence type="predicted"/>
<dbReference type="EMBL" id="BAND01000049">
    <property type="protein sequence ID" value="GAJ29149.1"/>
    <property type="molecule type" value="Genomic_DNA"/>
</dbReference>
<dbReference type="PANTHER" id="PTHR36307">
    <property type="entry name" value="FLAGELLA BASAL BODY P-RING FORMATION PROTEIN FLGA"/>
    <property type="match status" value="1"/>
</dbReference>